<dbReference type="InterPro" id="IPR004330">
    <property type="entry name" value="FAR1_DNA_bnd_dom"/>
</dbReference>
<evidence type="ECO:0000256" key="2">
    <source>
        <dbReference type="ARBA" id="ARBA00022771"/>
    </source>
</evidence>
<evidence type="ECO:0000313" key="6">
    <source>
        <dbReference type="EMBL" id="KAF9603632.1"/>
    </source>
</evidence>
<dbReference type="InterPro" id="IPR006564">
    <property type="entry name" value="Znf_PMZ"/>
</dbReference>
<evidence type="ECO:0000256" key="3">
    <source>
        <dbReference type="ARBA" id="ARBA00022833"/>
    </source>
</evidence>
<keyword evidence="2 4" id="KW-0863">Zinc-finger</keyword>
<feature type="domain" description="SWIM-type" evidence="5">
    <location>
        <begin position="325"/>
        <end position="361"/>
    </location>
</feature>
<keyword evidence="3" id="KW-0862">Zinc</keyword>
<evidence type="ECO:0000256" key="4">
    <source>
        <dbReference type="PROSITE-ProRule" id="PRU00325"/>
    </source>
</evidence>
<accession>A0A835HSI5</accession>
<evidence type="ECO:0000313" key="7">
    <source>
        <dbReference type="Proteomes" id="UP000631114"/>
    </source>
</evidence>
<gene>
    <name evidence="6" type="ORF">IFM89_037145</name>
</gene>
<dbReference type="SMART" id="SM00575">
    <property type="entry name" value="ZnF_PMZ"/>
    <property type="match status" value="1"/>
</dbReference>
<sequence length="416" mass="48472">MLEFVTENQEDHGLFEGDEHLKWKNTVGANTDNVESVENGSGALKWIRTTNHMLNSIRPCVGMEFDSPEEAYDLYNYFARTGFNVRKYATGKSQRNNEIIARSYCCSLQGFCNATRSKLIEQRQRKRFDTRIGCKAVMSIRRNEKKNWVVTRVIEEHNHNLATPIKRHKLRSSRKVPKEQEQMLGNMQLAGVKVNLMLRYIIWVLKLKEIVILATLKQMLETFSVRFKDISFDLEMRKLSLNFLSINKWTTHHFSTQSKWIRKAKPRISFGLMHGQGWIITILEIFARFQQQLQEGFSYCQRKIEETGTNSTFHVWRDGHDHTFRTVTYDSCDNTVTCSCLLFEFAGYLCMHIMKIFVVVDVLNILEKYVLKRWTKDAKSGSVTTKDGEEMVDDCHASITVRFSQLCPETINIATN</sequence>
<proteinExistence type="predicted"/>
<dbReference type="AlphaFoldDB" id="A0A835HSI5"/>
<keyword evidence="1" id="KW-0479">Metal-binding</keyword>
<keyword evidence="7" id="KW-1185">Reference proteome</keyword>
<evidence type="ECO:0000256" key="1">
    <source>
        <dbReference type="ARBA" id="ARBA00022723"/>
    </source>
</evidence>
<dbReference type="EMBL" id="JADFTS010000006">
    <property type="protein sequence ID" value="KAF9603632.1"/>
    <property type="molecule type" value="Genomic_DNA"/>
</dbReference>
<dbReference type="PANTHER" id="PTHR47718">
    <property type="entry name" value="OS01G0519700 PROTEIN"/>
    <property type="match status" value="1"/>
</dbReference>
<evidence type="ECO:0000259" key="5">
    <source>
        <dbReference type="PROSITE" id="PS50966"/>
    </source>
</evidence>
<comment type="caution">
    <text evidence="6">The sequence shown here is derived from an EMBL/GenBank/DDBJ whole genome shotgun (WGS) entry which is preliminary data.</text>
</comment>
<dbReference type="Pfam" id="PF03101">
    <property type="entry name" value="FAR1"/>
    <property type="match status" value="1"/>
</dbReference>
<reference evidence="6 7" key="1">
    <citation type="submission" date="2020-10" db="EMBL/GenBank/DDBJ databases">
        <title>The Coptis chinensis genome and diversification of protoberbering-type alkaloids.</title>
        <authorList>
            <person name="Wang B."/>
            <person name="Shu S."/>
            <person name="Song C."/>
            <person name="Liu Y."/>
        </authorList>
    </citation>
    <scope>NUCLEOTIDE SEQUENCE [LARGE SCALE GENOMIC DNA]</scope>
    <source>
        <strain evidence="6">HL-2020</strain>
        <tissue evidence="6">Leaf</tissue>
    </source>
</reference>
<name>A0A835HSI5_9MAGN</name>
<protein>
    <recommendedName>
        <fullName evidence="5">SWIM-type domain-containing protein</fullName>
    </recommendedName>
</protein>
<dbReference type="OrthoDB" id="2402896at2759"/>
<organism evidence="6 7">
    <name type="scientific">Coptis chinensis</name>
    <dbReference type="NCBI Taxonomy" id="261450"/>
    <lineage>
        <taxon>Eukaryota</taxon>
        <taxon>Viridiplantae</taxon>
        <taxon>Streptophyta</taxon>
        <taxon>Embryophyta</taxon>
        <taxon>Tracheophyta</taxon>
        <taxon>Spermatophyta</taxon>
        <taxon>Magnoliopsida</taxon>
        <taxon>Ranunculales</taxon>
        <taxon>Ranunculaceae</taxon>
        <taxon>Coptidoideae</taxon>
        <taxon>Coptis</taxon>
    </lineage>
</organism>
<dbReference type="InterPro" id="IPR007527">
    <property type="entry name" value="Znf_SWIM"/>
</dbReference>
<dbReference type="Proteomes" id="UP000631114">
    <property type="component" value="Unassembled WGS sequence"/>
</dbReference>
<dbReference type="Pfam" id="PF04434">
    <property type="entry name" value="SWIM"/>
    <property type="match status" value="1"/>
</dbReference>
<dbReference type="GO" id="GO:0008270">
    <property type="term" value="F:zinc ion binding"/>
    <property type="evidence" value="ECO:0007669"/>
    <property type="project" value="UniProtKB-KW"/>
</dbReference>
<dbReference type="PROSITE" id="PS50966">
    <property type="entry name" value="ZF_SWIM"/>
    <property type="match status" value="1"/>
</dbReference>